<dbReference type="Pfam" id="PF13359">
    <property type="entry name" value="DDE_Tnp_4"/>
    <property type="match status" value="1"/>
</dbReference>
<dbReference type="Proteomes" id="UP000050525">
    <property type="component" value="Unassembled WGS sequence"/>
</dbReference>
<organism evidence="4 5">
    <name type="scientific">Alligator mississippiensis</name>
    <name type="common">American alligator</name>
    <dbReference type="NCBI Taxonomy" id="8496"/>
    <lineage>
        <taxon>Eukaryota</taxon>
        <taxon>Metazoa</taxon>
        <taxon>Chordata</taxon>
        <taxon>Craniata</taxon>
        <taxon>Vertebrata</taxon>
        <taxon>Euteleostomi</taxon>
        <taxon>Archelosauria</taxon>
        <taxon>Archosauria</taxon>
        <taxon>Crocodylia</taxon>
        <taxon>Alligatoridae</taxon>
        <taxon>Alligatorinae</taxon>
        <taxon>Alligator</taxon>
    </lineage>
</organism>
<comment type="caution">
    <text evidence="4">The sequence shown here is derived from an EMBL/GenBank/DDBJ whole genome shotgun (WGS) entry which is preliminary data.</text>
</comment>
<reference evidence="4 5" key="1">
    <citation type="journal article" date="2012" name="Genome Biol.">
        <title>Sequencing three crocodilian genomes to illuminate the evolution of archosaurs and amniotes.</title>
        <authorList>
            <person name="St John J.A."/>
            <person name="Braun E.L."/>
            <person name="Isberg S.R."/>
            <person name="Miles L.G."/>
            <person name="Chong A.Y."/>
            <person name="Gongora J."/>
            <person name="Dalzell P."/>
            <person name="Moran C."/>
            <person name="Bed'hom B."/>
            <person name="Abzhanov A."/>
            <person name="Burgess S.C."/>
            <person name="Cooksey A.M."/>
            <person name="Castoe T.A."/>
            <person name="Crawford N.G."/>
            <person name="Densmore L.D."/>
            <person name="Drew J.C."/>
            <person name="Edwards S.V."/>
            <person name="Faircloth B.C."/>
            <person name="Fujita M.K."/>
            <person name="Greenwold M.J."/>
            <person name="Hoffmann F.G."/>
            <person name="Howard J.M."/>
            <person name="Iguchi T."/>
            <person name="Janes D.E."/>
            <person name="Khan S.Y."/>
            <person name="Kohno S."/>
            <person name="de Koning A.J."/>
            <person name="Lance S.L."/>
            <person name="McCarthy F.M."/>
            <person name="McCormack J.E."/>
            <person name="Merchant M.E."/>
            <person name="Peterson D.G."/>
            <person name="Pollock D.D."/>
            <person name="Pourmand N."/>
            <person name="Raney B.J."/>
            <person name="Roessler K.A."/>
            <person name="Sanford J.R."/>
            <person name="Sawyer R.H."/>
            <person name="Schmidt C.J."/>
            <person name="Triplett E.W."/>
            <person name="Tuberville T.D."/>
            <person name="Venegas-Anaya M."/>
            <person name="Howard J.T."/>
            <person name="Jarvis E.D."/>
            <person name="Guillette L.J.Jr."/>
            <person name="Glenn T.C."/>
            <person name="Green R.E."/>
            <person name="Ray D.A."/>
        </authorList>
    </citation>
    <scope>NUCLEOTIDE SEQUENCE [LARGE SCALE GENOMIC DNA]</scope>
    <source>
        <strain evidence="4">KSC_2009_1</strain>
    </source>
</reference>
<keyword evidence="2" id="KW-0479">Metal-binding</keyword>
<feature type="domain" description="DDE Tnp4" evidence="3">
    <location>
        <begin position="195"/>
        <end position="258"/>
    </location>
</feature>
<evidence type="ECO:0000259" key="3">
    <source>
        <dbReference type="Pfam" id="PF13359"/>
    </source>
</evidence>
<gene>
    <name evidence="4" type="ORF">Y1Q_0008862</name>
</gene>
<dbReference type="STRING" id="8496.A0A151NAD4"/>
<keyword evidence="5" id="KW-1185">Reference proteome</keyword>
<evidence type="ECO:0000313" key="5">
    <source>
        <dbReference type="Proteomes" id="UP000050525"/>
    </source>
</evidence>
<accession>A0A151NAD4</accession>
<evidence type="ECO:0000313" key="4">
    <source>
        <dbReference type="EMBL" id="KYO33736.1"/>
    </source>
</evidence>
<dbReference type="EMBL" id="AKHW03003682">
    <property type="protein sequence ID" value="KYO33736.1"/>
    <property type="molecule type" value="Genomic_DNA"/>
</dbReference>
<dbReference type="AlphaFoldDB" id="A0A151NAD4"/>
<sequence length="317" mass="35719">MADTLHSCLPSLNAPSPGSCHHAAASWTLCCCPDPSRDTDTLLLYATTSVVHAFLGLQPHQLWAHPVRQDLWLDIIQTTWDDKQWLESFCITQATFVELPEQLHLHLDQQNATVQQPLLMDTWLAITLLKWSMPASLHYISHFFSMGKAIAGEVIQKVCSTLEDVVGHTVLWVHNPLELVVGFHIPDFPQCAVALDWTHIPMTCPSHSDHPHYSQQSFNSIMLQAIVDHNGAFMNVSTSWVDSTHNARIFFNSTLPAMVESRHFMSGLSDLLLSSGTPYPVLPWLMTNHLLLCLPLQATWITVPTTHPQHHAYCRQF</sequence>
<name>A0A151NAD4_ALLMI</name>
<evidence type="ECO:0000256" key="1">
    <source>
        <dbReference type="ARBA" id="ARBA00001968"/>
    </source>
</evidence>
<proteinExistence type="predicted"/>
<dbReference type="InterPro" id="IPR027806">
    <property type="entry name" value="HARBI1_dom"/>
</dbReference>
<dbReference type="GO" id="GO:0046872">
    <property type="term" value="F:metal ion binding"/>
    <property type="evidence" value="ECO:0007669"/>
    <property type="project" value="UniProtKB-KW"/>
</dbReference>
<protein>
    <recommendedName>
        <fullName evidence="3">DDE Tnp4 domain-containing protein</fullName>
    </recommendedName>
</protein>
<comment type="cofactor">
    <cofactor evidence="1">
        <name>a divalent metal cation</name>
        <dbReference type="ChEBI" id="CHEBI:60240"/>
    </cofactor>
</comment>
<evidence type="ECO:0000256" key="2">
    <source>
        <dbReference type="ARBA" id="ARBA00022723"/>
    </source>
</evidence>